<dbReference type="EMBL" id="JAUESC010000003">
    <property type="protein sequence ID" value="KAK0601974.1"/>
    <property type="molecule type" value="Genomic_DNA"/>
</dbReference>
<protein>
    <recommendedName>
        <fullName evidence="6">Pentatricopeptide repeat-containing protein</fullName>
    </recommendedName>
</protein>
<dbReference type="InterPro" id="IPR011990">
    <property type="entry name" value="TPR-like_helical_dom_sf"/>
</dbReference>
<feature type="region of interest" description="Disordered" evidence="3">
    <location>
        <begin position="129"/>
        <end position="158"/>
    </location>
</feature>
<dbReference type="Gene3D" id="1.25.40.10">
    <property type="entry name" value="Tetratricopeptide repeat domain"/>
    <property type="match status" value="2"/>
</dbReference>
<dbReference type="PROSITE" id="PS51375">
    <property type="entry name" value="PPR"/>
    <property type="match status" value="2"/>
</dbReference>
<feature type="region of interest" description="Disordered" evidence="3">
    <location>
        <begin position="70"/>
        <end position="99"/>
    </location>
</feature>
<dbReference type="Proteomes" id="UP001168877">
    <property type="component" value="Unassembled WGS sequence"/>
</dbReference>
<dbReference type="GO" id="GO:0003723">
    <property type="term" value="F:RNA binding"/>
    <property type="evidence" value="ECO:0007669"/>
    <property type="project" value="InterPro"/>
</dbReference>
<dbReference type="PANTHER" id="PTHR47926:SF366">
    <property type="entry name" value="PENTATRICOPEPTIDE REPEAT SUPERFAMILY PROTEIN"/>
    <property type="match status" value="1"/>
</dbReference>
<dbReference type="Pfam" id="PF13041">
    <property type="entry name" value="PPR_2"/>
    <property type="match status" value="2"/>
</dbReference>
<feature type="repeat" description="PPR" evidence="2">
    <location>
        <begin position="392"/>
        <end position="426"/>
    </location>
</feature>
<dbReference type="GO" id="GO:0009451">
    <property type="term" value="P:RNA modification"/>
    <property type="evidence" value="ECO:0007669"/>
    <property type="project" value="InterPro"/>
</dbReference>
<accession>A0AA39VXF2</accession>
<evidence type="ECO:0000313" key="4">
    <source>
        <dbReference type="EMBL" id="KAK0601974.1"/>
    </source>
</evidence>
<dbReference type="AlphaFoldDB" id="A0AA39VXF2"/>
<reference evidence="4" key="2">
    <citation type="submission" date="2023-06" db="EMBL/GenBank/DDBJ databases">
        <authorList>
            <person name="Swenson N.G."/>
            <person name="Wegrzyn J.L."/>
            <person name="Mcevoy S.L."/>
        </authorList>
    </citation>
    <scope>NUCLEOTIDE SEQUENCE</scope>
    <source>
        <strain evidence="4">NS2018</strain>
        <tissue evidence="4">Leaf</tissue>
    </source>
</reference>
<dbReference type="FunFam" id="1.25.40.10:FF:000031">
    <property type="entry name" value="Pentatricopeptide repeat-containing protein mitochondrial"/>
    <property type="match status" value="1"/>
</dbReference>
<keyword evidence="1" id="KW-0677">Repeat</keyword>
<evidence type="ECO:0008006" key="6">
    <source>
        <dbReference type="Google" id="ProtNLM"/>
    </source>
</evidence>
<organism evidence="4 5">
    <name type="scientific">Acer saccharum</name>
    <name type="common">Sugar maple</name>
    <dbReference type="NCBI Taxonomy" id="4024"/>
    <lineage>
        <taxon>Eukaryota</taxon>
        <taxon>Viridiplantae</taxon>
        <taxon>Streptophyta</taxon>
        <taxon>Embryophyta</taxon>
        <taxon>Tracheophyta</taxon>
        <taxon>Spermatophyta</taxon>
        <taxon>Magnoliopsida</taxon>
        <taxon>eudicotyledons</taxon>
        <taxon>Gunneridae</taxon>
        <taxon>Pentapetalae</taxon>
        <taxon>rosids</taxon>
        <taxon>malvids</taxon>
        <taxon>Sapindales</taxon>
        <taxon>Sapindaceae</taxon>
        <taxon>Hippocastanoideae</taxon>
        <taxon>Acereae</taxon>
        <taxon>Acer</taxon>
    </lineage>
</organism>
<keyword evidence="5" id="KW-1185">Reference proteome</keyword>
<reference evidence="4" key="1">
    <citation type="journal article" date="2022" name="Plant J.">
        <title>Strategies of tolerance reflected in two North American maple genomes.</title>
        <authorList>
            <person name="McEvoy S.L."/>
            <person name="Sezen U.U."/>
            <person name="Trouern-Trend A."/>
            <person name="McMahon S.M."/>
            <person name="Schaberg P.G."/>
            <person name="Yang J."/>
            <person name="Wegrzyn J.L."/>
            <person name="Swenson N.G."/>
        </authorList>
    </citation>
    <scope>NUCLEOTIDE SEQUENCE</scope>
    <source>
        <strain evidence="4">NS2018</strain>
    </source>
</reference>
<sequence length="599" mass="67953">MANDGDSGLPADGGNRSLEEFRISHTILERKVDSISNDLRRTIDTLRVVTENLKIREDRAPPVRRAYVSPMGARGQRRARRHVQPAPPEFSESDEGGICHRRYCGRDSSTDEEVEQWILGEPRFAAQPRFLHHNPPTSSSSSPYTHKTPNPKFDNTHENQFKTTETCSRFSLETHPPSQFHDQQNAINPICETQSTETHFQPQNSASTHDPCKKNQISQRRDLVDLDLHSSKEDYKSVAPLDSKNRQQHFDLSNSENKLYQNGISVAMSREVFDKMPEIDLVSWNVMISGYLRNKNLSEAWELFESMPKRAVNTFVELQRHEIEPNEFTFSSFIKGCANQAALDQGIQLAAQVIRFNFDRNPFVSSILVDMYGKCGLLDDSIQLFDDIDNPTEFAWNSWISVFAQHGLGKEALETLDRMIHRGVKPTAITFVSLLTGCSHVGLIDEVLTHFYSMEKTYGLVTREEFIKNMPFEPNAFGWCSFLRACRIHSDKEIVVDESTEVVLKSGNSVQGQLVDCFEVVKNVGENVKNVEEDDKIVFPILGIFTQPMVEAIDLGDAKDLSNNENLSHKSSATRNHNSEEYGLLVSSQNLELESDYEA</sequence>
<dbReference type="PANTHER" id="PTHR47926">
    <property type="entry name" value="PENTATRICOPEPTIDE REPEAT-CONTAINING PROTEIN"/>
    <property type="match status" value="1"/>
</dbReference>
<gene>
    <name evidence="4" type="ORF">LWI29_029210</name>
</gene>
<evidence type="ECO:0000256" key="3">
    <source>
        <dbReference type="SAM" id="MobiDB-lite"/>
    </source>
</evidence>
<evidence type="ECO:0000256" key="2">
    <source>
        <dbReference type="PROSITE-ProRule" id="PRU00708"/>
    </source>
</evidence>
<name>A0AA39VXF2_ACESA</name>
<comment type="caution">
    <text evidence="4">The sequence shown here is derived from an EMBL/GenBank/DDBJ whole genome shotgun (WGS) entry which is preliminary data.</text>
</comment>
<feature type="repeat" description="PPR" evidence="2">
    <location>
        <begin position="280"/>
        <end position="314"/>
    </location>
</feature>
<dbReference type="InterPro" id="IPR046960">
    <property type="entry name" value="PPR_At4g14850-like_plant"/>
</dbReference>
<evidence type="ECO:0000256" key="1">
    <source>
        <dbReference type="ARBA" id="ARBA00022737"/>
    </source>
</evidence>
<dbReference type="Pfam" id="PF01535">
    <property type="entry name" value="PPR"/>
    <property type="match status" value="1"/>
</dbReference>
<dbReference type="NCBIfam" id="TIGR00756">
    <property type="entry name" value="PPR"/>
    <property type="match status" value="2"/>
</dbReference>
<feature type="compositionally biased region" description="Polar residues" evidence="3">
    <location>
        <begin position="195"/>
        <end position="208"/>
    </location>
</feature>
<feature type="region of interest" description="Disordered" evidence="3">
    <location>
        <begin position="195"/>
        <end position="218"/>
    </location>
</feature>
<evidence type="ECO:0000313" key="5">
    <source>
        <dbReference type="Proteomes" id="UP001168877"/>
    </source>
</evidence>
<proteinExistence type="predicted"/>
<dbReference type="InterPro" id="IPR002885">
    <property type="entry name" value="PPR_rpt"/>
</dbReference>